<dbReference type="InterPro" id="IPR041588">
    <property type="entry name" value="Integrase_H2C2"/>
</dbReference>
<dbReference type="Gene3D" id="3.10.10.10">
    <property type="entry name" value="HIV Type 1 Reverse Transcriptase, subunit A, domain 1"/>
    <property type="match status" value="1"/>
</dbReference>
<feature type="region of interest" description="Disordered" evidence="1">
    <location>
        <begin position="1221"/>
        <end position="1241"/>
    </location>
</feature>
<sequence length="1255" mass="141800">MATGVPVISAPLSCPLVPPHFFNSLEGEVVNVENSPGEKVSIDLLIGLDSYWRFFTGETVKLSQHLIAQKSIFGWIVSGVVPVSETSFVSHSHQLFCLSDFSEKAAHSFWDLESVGVAKDESSFSDDHLMKQFENSVVHLASGRYEVSLPWKNEFARGCLLENESQSRKRLNNTSRKLAKTPTLEKQYHGVFSEYLENGFIEQVEDIPNVSELPHPVYYMPHRPVIKEGSASTKIRPVFDASSKGYNGISLNDCLEAGPSLIPNLIEILIRFRRWPVAVCADIIKAFLQIQVKPEDRDVHRFLWNDMGTVKTMRFTRVPFGNKCSPFLLNATVKHHLSQYPTSHVVDELNQNLYVDDLISGCDDEIEACAFIREADSIMQQASMKFSKWVSNSDTVGELLSQEFSDRSVTEKMLKVLGIQWMPTEDCFYFDGLELSSDAYVTKRVILSYLARLFDPLGLLAPFIVVLKCLFQSLWRLHLDWDEIVPDIIAQQFKCWLQGLHAVRGWRIPRCYTVGHWNDVEVYQLHAFGDASEKAYGACVYLRTLSKDGIWRTSLVYSKTRVAPLKPITLPRLELLAALLAAKLLSFVRDSLHFSANVPYTCWTDSTIVLSWIKSDPRKWKTFVSNRISEIQSLTDPSQWLHCTGNQNPADLLSRGISGPELCVSETWLHGPVFLREIRPKISSMKTVSESDVNEGVVISEMKSNPVLLKFETPDVVFQFEKWSTFTKTLRIMAWVLRFIGNLKASKEAHCTEDLTLMELQEAKVHLISVVQRENFSEEIACVLEKQSVSKKSPLFKLSPFIDGDGLLRVKGRLQFSHLSYEAKHPIILPKGHFSLLLIRHLHNTLKHAGVNSLLVRLRDEYWITGARRMCKRVKRECITCQRLDTAVSSQPVPPLPSMRVNTAPPFSVSGLDHGGPLFCCDTGSKKFYILLITCAVTRAVHLELVCSLSAEETLNAIRRFVARRGMPSVIISDNARGFVAAKKLVLQYFGSNSPKWQFIVPLAPWWGGWWERLMGSVKSSLKKTIGTRSLTRSELEITLFEIEACINSRPLTFVADDVEDRVSLTPSHFLVGRLLTSGPLNDLEEIPDMNNVDLVAMYDHRNQLLNKFWEKWSSEYIRNLPSCQSSVSGRKGLNIGSVVLVRDQNSPRLLWPLGVVQRVFPGRDGLVRSVEVKTSKGLITRPIQKLHDLEISSGVGLESLPVEPELDDQGVNISTGKQQFDTDHALSPNNTTETETAQYSRYGRKIKKPTILDL</sequence>
<proteinExistence type="predicted"/>
<dbReference type="InterPro" id="IPR000477">
    <property type="entry name" value="RT_dom"/>
</dbReference>
<feature type="domain" description="Integrase catalytic" evidence="2">
    <location>
        <begin position="901"/>
        <end position="1075"/>
    </location>
</feature>
<dbReference type="Gene3D" id="3.30.70.270">
    <property type="match status" value="1"/>
</dbReference>
<dbReference type="PANTHER" id="PTHR47331">
    <property type="entry name" value="PHD-TYPE DOMAIN-CONTAINING PROTEIN"/>
    <property type="match status" value="1"/>
</dbReference>
<dbReference type="SUPFAM" id="SSF56672">
    <property type="entry name" value="DNA/RNA polymerases"/>
    <property type="match status" value="1"/>
</dbReference>
<keyword evidence="3" id="KW-1185">Reference proteome</keyword>
<dbReference type="AlphaFoldDB" id="A0A1S3HXV7"/>
<dbReference type="Gene3D" id="1.10.340.70">
    <property type="match status" value="1"/>
</dbReference>
<dbReference type="Pfam" id="PF05380">
    <property type="entry name" value="Peptidase_A17"/>
    <property type="match status" value="1"/>
</dbReference>
<dbReference type="GO" id="GO:0003676">
    <property type="term" value="F:nucleic acid binding"/>
    <property type="evidence" value="ECO:0007669"/>
    <property type="project" value="InterPro"/>
</dbReference>
<dbReference type="Pfam" id="PF17921">
    <property type="entry name" value="Integrase_H2C2"/>
    <property type="match status" value="1"/>
</dbReference>
<dbReference type="CDD" id="cd01644">
    <property type="entry name" value="RT_pepA17"/>
    <property type="match status" value="1"/>
</dbReference>
<dbReference type="InParanoid" id="A0A1S3HXV7"/>
<name>A0A1S3HXV7_LINAN</name>
<protein>
    <submittedName>
        <fullName evidence="4">Uncharacterized protein LOC106159196</fullName>
    </submittedName>
</protein>
<organism evidence="3 4">
    <name type="scientific">Lingula anatina</name>
    <name type="common">Brachiopod</name>
    <name type="synonym">Lingula unguis</name>
    <dbReference type="NCBI Taxonomy" id="7574"/>
    <lineage>
        <taxon>Eukaryota</taxon>
        <taxon>Metazoa</taxon>
        <taxon>Spiralia</taxon>
        <taxon>Lophotrochozoa</taxon>
        <taxon>Brachiopoda</taxon>
        <taxon>Linguliformea</taxon>
        <taxon>Lingulata</taxon>
        <taxon>Lingulida</taxon>
        <taxon>Linguloidea</taxon>
        <taxon>Lingulidae</taxon>
        <taxon>Lingula</taxon>
    </lineage>
</organism>
<accession>A0A1S3HXV7</accession>
<dbReference type="SUPFAM" id="SSF53098">
    <property type="entry name" value="Ribonuclease H-like"/>
    <property type="match status" value="1"/>
</dbReference>
<dbReference type="Gene3D" id="3.30.420.10">
    <property type="entry name" value="Ribonuclease H-like superfamily/Ribonuclease H"/>
    <property type="match status" value="1"/>
</dbReference>
<dbReference type="InterPro" id="IPR043128">
    <property type="entry name" value="Rev_trsase/Diguanyl_cyclase"/>
</dbReference>
<dbReference type="OrthoDB" id="6138997at2759"/>
<evidence type="ECO:0000313" key="3">
    <source>
        <dbReference type="Proteomes" id="UP000085678"/>
    </source>
</evidence>
<dbReference type="PROSITE" id="PS50994">
    <property type="entry name" value="INTEGRASE"/>
    <property type="match status" value="1"/>
</dbReference>
<gene>
    <name evidence="4" type="primary">LOC106159196</name>
</gene>
<evidence type="ECO:0000313" key="4">
    <source>
        <dbReference type="RefSeq" id="XP_013390867.1"/>
    </source>
</evidence>
<dbReference type="InterPro" id="IPR012337">
    <property type="entry name" value="RNaseH-like_sf"/>
</dbReference>
<dbReference type="RefSeq" id="XP_013390867.1">
    <property type="nucleotide sequence ID" value="XM_013535413.1"/>
</dbReference>
<dbReference type="Pfam" id="PF00078">
    <property type="entry name" value="RVT_1"/>
    <property type="match status" value="1"/>
</dbReference>
<dbReference type="PANTHER" id="PTHR47331:SF1">
    <property type="entry name" value="GAG-LIKE PROTEIN"/>
    <property type="match status" value="1"/>
</dbReference>
<dbReference type="InterPro" id="IPR043502">
    <property type="entry name" value="DNA/RNA_pol_sf"/>
</dbReference>
<reference evidence="4" key="1">
    <citation type="submission" date="2025-08" db="UniProtKB">
        <authorList>
            <consortium name="RefSeq"/>
        </authorList>
    </citation>
    <scope>IDENTIFICATION</scope>
    <source>
        <tissue evidence="4">Gonads</tissue>
    </source>
</reference>
<dbReference type="InterPro" id="IPR008042">
    <property type="entry name" value="Retrotrans_Pao"/>
</dbReference>
<evidence type="ECO:0000256" key="1">
    <source>
        <dbReference type="SAM" id="MobiDB-lite"/>
    </source>
</evidence>
<evidence type="ECO:0000259" key="2">
    <source>
        <dbReference type="PROSITE" id="PS50994"/>
    </source>
</evidence>
<dbReference type="Pfam" id="PF18701">
    <property type="entry name" value="DUF5641"/>
    <property type="match status" value="1"/>
</dbReference>
<dbReference type="InterPro" id="IPR001584">
    <property type="entry name" value="Integrase_cat-core"/>
</dbReference>
<dbReference type="KEGG" id="lak:106159196"/>
<dbReference type="InterPro" id="IPR036397">
    <property type="entry name" value="RNaseH_sf"/>
</dbReference>
<dbReference type="GO" id="GO:0015074">
    <property type="term" value="P:DNA integration"/>
    <property type="evidence" value="ECO:0007669"/>
    <property type="project" value="InterPro"/>
</dbReference>
<dbReference type="InterPro" id="IPR040676">
    <property type="entry name" value="DUF5641"/>
</dbReference>
<feature type="compositionally biased region" description="Polar residues" evidence="1">
    <location>
        <begin position="1228"/>
        <end position="1240"/>
    </location>
</feature>
<dbReference type="Proteomes" id="UP000085678">
    <property type="component" value="Unplaced"/>
</dbReference>
<dbReference type="GeneID" id="106159196"/>